<dbReference type="RefSeq" id="WP_230067725.1">
    <property type="nucleotide sequence ID" value="NZ_BAABLL010000001.1"/>
</dbReference>
<proteinExistence type="predicted"/>
<reference evidence="2" key="1">
    <citation type="journal article" date="2019" name="Int. J. Syst. Evol. Microbiol.">
        <title>The Global Catalogue of Microorganisms (GCM) 10K type strain sequencing project: providing services to taxonomists for standard genome sequencing and annotation.</title>
        <authorList>
            <consortium name="The Broad Institute Genomics Platform"/>
            <consortium name="The Broad Institute Genome Sequencing Center for Infectious Disease"/>
            <person name="Wu L."/>
            <person name="Ma J."/>
        </authorList>
    </citation>
    <scope>NUCLEOTIDE SEQUENCE [LARGE SCALE GENOMIC DNA]</scope>
    <source>
        <strain evidence="2">CGMCC 1.10698</strain>
    </source>
</reference>
<protein>
    <recommendedName>
        <fullName evidence="3">Bacteriophage Mu GpT domain-containing protein</fullName>
    </recommendedName>
</protein>
<evidence type="ECO:0008006" key="3">
    <source>
        <dbReference type="Google" id="ProtNLM"/>
    </source>
</evidence>
<sequence>MTILNTREILESEGFRTSPSRNGRILEAAKLFNDAEAGNAYAQARLLEAFTTSDFPGLLGAAFEIEAIHAYRAAEPEWKLYADEFKVTDFKKKRLVDILGRGYFEDVAQGEEYKAAKASEEYRDIQAGKAGKLFGLTWELRKNRDFSDLSDFPTRLANDGIRTANRKVMQAIADATGFKASFFGTVDTKALSADNLDAALNGLGLKENFRGDLVDTSKMVLLHSPGNRAIVRRLLTATEVEFTDGNKKVRLPNPWAGIITPVESKELAATITDTGKRATSWALLPAPGSENPAVAKVTMTGEENVDIRVKRDQGASVGGGDLPVDAGSFNDDTIWYRGRLVTGGAALFADATYASAGA</sequence>
<evidence type="ECO:0000313" key="2">
    <source>
        <dbReference type="Proteomes" id="UP001595773"/>
    </source>
</evidence>
<gene>
    <name evidence="1" type="ORF">ACFOW9_02935</name>
</gene>
<comment type="caution">
    <text evidence="1">The sequence shown here is derived from an EMBL/GenBank/DDBJ whole genome shotgun (WGS) entry which is preliminary data.</text>
</comment>
<dbReference type="EMBL" id="JBHSCQ010000004">
    <property type="protein sequence ID" value="MFC4264551.1"/>
    <property type="molecule type" value="Genomic_DNA"/>
</dbReference>
<dbReference type="Pfam" id="PF25209">
    <property type="entry name" value="Phage_capsid_4"/>
    <property type="match status" value="1"/>
</dbReference>
<keyword evidence="2" id="KW-1185">Reference proteome</keyword>
<accession>A0ABV8QXG4</accession>
<name>A0ABV8QXG4_9MICC</name>
<organism evidence="1 2">
    <name type="scientific">Arthrobacter cryoconiti</name>
    <dbReference type="NCBI Taxonomy" id="748907"/>
    <lineage>
        <taxon>Bacteria</taxon>
        <taxon>Bacillati</taxon>
        <taxon>Actinomycetota</taxon>
        <taxon>Actinomycetes</taxon>
        <taxon>Micrococcales</taxon>
        <taxon>Micrococcaceae</taxon>
        <taxon>Arthrobacter</taxon>
    </lineage>
</organism>
<dbReference type="Proteomes" id="UP001595773">
    <property type="component" value="Unassembled WGS sequence"/>
</dbReference>
<evidence type="ECO:0000313" key="1">
    <source>
        <dbReference type="EMBL" id="MFC4264551.1"/>
    </source>
</evidence>